<dbReference type="AlphaFoldDB" id="A0A4Z2EQX4"/>
<keyword evidence="2" id="KW-1185">Reference proteome</keyword>
<organism evidence="1 2">
    <name type="scientific">Liparis tanakae</name>
    <name type="common">Tanaka's snailfish</name>
    <dbReference type="NCBI Taxonomy" id="230148"/>
    <lineage>
        <taxon>Eukaryota</taxon>
        <taxon>Metazoa</taxon>
        <taxon>Chordata</taxon>
        <taxon>Craniata</taxon>
        <taxon>Vertebrata</taxon>
        <taxon>Euteleostomi</taxon>
        <taxon>Actinopterygii</taxon>
        <taxon>Neopterygii</taxon>
        <taxon>Teleostei</taxon>
        <taxon>Neoteleostei</taxon>
        <taxon>Acanthomorphata</taxon>
        <taxon>Eupercaria</taxon>
        <taxon>Perciformes</taxon>
        <taxon>Cottioidei</taxon>
        <taxon>Cottales</taxon>
        <taxon>Liparidae</taxon>
        <taxon>Liparis</taxon>
    </lineage>
</organism>
<evidence type="ECO:0000313" key="2">
    <source>
        <dbReference type="Proteomes" id="UP000314294"/>
    </source>
</evidence>
<dbReference type="Proteomes" id="UP000314294">
    <property type="component" value="Unassembled WGS sequence"/>
</dbReference>
<proteinExistence type="predicted"/>
<comment type="caution">
    <text evidence="1">The sequence shown here is derived from an EMBL/GenBank/DDBJ whole genome shotgun (WGS) entry which is preliminary data.</text>
</comment>
<gene>
    <name evidence="1" type="ORF">EYF80_058600</name>
</gene>
<sequence>MRSCDHALRCCVITRPISSARYIIRSLRTPPFIPPDLFLTASAELVESSSASDAVTSDPPEP</sequence>
<evidence type="ECO:0000313" key="1">
    <source>
        <dbReference type="EMBL" id="TNN31248.1"/>
    </source>
</evidence>
<dbReference type="EMBL" id="SRLO01003645">
    <property type="protein sequence ID" value="TNN31248.1"/>
    <property type="molecule type" value="Genomic_DNA"/>
</dbReference>
<reference evidence="1 2" key="1">
    <citation type="submission" date="2019-03" db="EMBL/GenBank/DDBJ databases">
        <title>First draft genome of Liparis tanakae, snailfish: a comprehensive survey of snailfish specific genes.</title>
        <authorList>
            <person name="Kim W."/>
            <person name="Song I."/>
            <person name="Jeong J.-H."/>
            <person name="Kim D."/>
            <person name="Kim S."/>
            <person name="Ryu S."/>
            <person name="Song J.Y."/>
            <person name="Lee S.K."/>
        </authorList>
    </citation>
    <scope>NUCLEOTIDE SEQUENCE [LARGE SCALE GENOMIC DNA]</scope>
    <source>
        <tissue evidence="1">Muscle</tissue>
    </source>
</reference>
<protein>
    <submittedName>
        <fullName evidence="1">Uncharacterized protein</fullName>
    </submittedName>
</protein>
<accession>A0A4Z2EQX4</accession>
<name>A0A4Z2EQX4_9TELE</name>